<dbReference type="Proteomes" id="UP000807785">
    <property type="component" value="Unassembled WGS sequence"/>
</dbReference>
<dbReference type="InterPro" id="IPR002912">
    <property type="entry name" value="ACT_dom"/>
</dbReference>
<evidence type="ECO:0000256" key="7">
    <source>
        <dbReference type="HAMAP-Rule" id="MF_00277"/>
    </source>
</evidence>
<dbReference type="SUPFAM" id="SSF81301">
    <property type="entry name" value="Nucleotidyltransferase"/>
    <property type="match status" value="1"/>
</dbReference>
<comment type="activity regulation">
    <text evidence="7">Uridylyltransferase (UTase) activity is inhibited by glutamine, while glutamine activates uridylyl-removing (UR) activity.</text>
</comment>
<evidence type="ECO:0000256" key="6">
    <source>
        <dbReference type="ARBA" id="ARBA00023268"/>
    </source>
</evidence>
<accession>A0A9D7HLC2</accession>
<keyword evidence="1 7" id="KW-0808">Transferase</keyword>
<evidence type="ECO:0000256" key="2">
    <source>
        <dbReference type="ARBA" id="ARBA00022695"/>
    </source>
</evidence>
<dbReference type="HAMAP" id="MF_00277">
    <property type="entry name" value="PII_uridylyl_transf"/>
    <property type="match status" value="1"/>
</dbReference>
<gene>
    <name evidence="7" type="primary">glnD</name>
    <name evidence="10" type="ORF">IPH26_07930</name>
</gene>
<evidence type="ECO:0000256" key="1">
    <source>
        <dbReference type="ARBA" id="ARBA00022679"/>
    </source>
</evidence>
<comment type="catalytic activity">
    <reaction evidence="7">
        <text>[protein-PII]-L-tyrosine + UTP = [protein-PII]-uridylyl-L-tyrosine + diphosphate</text>
        <dbReference type="Rhea" id="RHEA:13673"/>
        <dbReference type="Rhea" id="RHEA-COMP:12147"/>
        <dbReference type="Rhea" id="RHEA-COMP:12148"/>
        <dbReference type="ChEBI" id="CHEBI:33019"/>
        <dbReference type="ChEBI" id="CHEBI:46398"/>
        <dbReference type="ChEBI" id="CHEBI:46858"/>
        <dbReference type="ChEBI" id="CHEBI:90602"/>
        <dbReference type="EC" id="2.7.7.59"/>
    </reaction>
</comment>
<protein>
    <recommendedName>
        <fullName evidence="7">Bifunctional uridylyltransferase/uridylyl-removing enzyme</fullName>
        <shortName evidence="7">UTase/UR</shortName>
    </recommendedName>
    <alternativeName>
        <fullName evidence="7">Bifunctional [protein-PII] modification enzyme</fullName>
    </alternativeName>
    <alternativeName>
        <fullName evidence="7">Bifunctional nitrogen sensor protein</fullName>
    </alternativeName>
    <domain>
        <recommendedName>
            <fullName evidence="7">[Protein-PII] uridylyltransferase</fullName>
            <shortName evidence="7">PII uridylyltransferase</shortName>
            <shortName evidence="7">UTase</shortName>
            <ecNumber evidence="7">2.7.7.59</ecNumber>
        </recommendedName>
    </domain>
    <domain>
        <recommendedName>
            <fullName evidence="7">[Protein-PII]-UMP uridylyl-removing enzyme</fullName>
            <shortName evidence="7">UR</shortName>
            <ecNumber evidence="7">3.1.4.-</ecNumber>
        </recommendedName>
    </domain>
</protein>
<comment type="cofactor">
    <cofactor evidence="7">
        <name>Mg(2+)</name>
        <dbReference type="ChEBI" id="CHEBI:18420"/>
    </cofactor>
</comment>
<feature type="domain" description="HD" evidence="9">
    <location>
        <begin position="453"/>
        <end position="575"/>
    </location>
</feature>
<comment type="catalytic activity">
    <reaction evidence="7">
        <text>[protein-PII]-uridylyl-L-tyrosine + H2O = [protein-PII]-L-tyrosine + UMP + H(+)</text>
        <dbReference type="Rhea" id="RHEA:48600"/>
        <dbReference type="Rhea" id="RHEA-COMP:12147"/>
        <dbReference type="Rhea" id="RHEA-COMP:12148"/>
        <dbReference type="ChEBI" id="CHEBI:15377"/>
        <dbReference type="ChEBI" id="CHEBI:15378"/>
        <dbReference type="ChEBI" id="CHEBI:46858"/>
        <dbReference type="ChEBI" id="CHEBI:57865"/>
        <dbReference type="ChEBI" id="CHEBI:90602"/>
    </reaction>
</comment>
<keyword evidence="6 7" id="KW-0511">Multifunctional enzyme</keyword>
<feature type="region of interest" description="Uridylyltransferase" evidence="7">
    <location>
        <begin position="1"/>
        <end position="334"/>
    </location>
</feature>
<dbReference type="NCBIfam" id="NF002837">
    <property type="entry name" value="PRK03059.1"/>
    <property type="match status" value="1"/>
</dbReference>
<dbReference type="GO" id="GO:0008773">
    <property type="term" value="F:[protein-PII] uridylyltransferase activity"/>
    <property type="evidence" value="ECO:0007669"/>
    <property type="project" value="UniProtKB-UniRule"/>
</dbReference>
<dbReference type="CDD" id="cd04900">
    <property type="entry name" value="ACT_UUR-like_1"/>
    <property type="match status" value="1"/>
</dbReference>
<comment type="domain">
    <text evidence="7">Has four distinct domains: an N-terminal nucleotidyltransferase (NT) domain responsible for UTase activity, a central HD domain that encodes UR activity, and two C-terminal ACT domains that seem to have a role in glutamine sensing.</text>
</comment>
<dbReference type="PIRSF" id="PIRSF006288">
    <property type="entry name" value="PII_uridyltransf"/>
    <property type="match status" value="1"/>
</dbReference>
<dbReference type="Gene3D" id="3.30.70.260">
    <property type="match status" value="1"/>
</dbReference>
<dbReference type="SUPFAM" id="SSF109604">
    <property type="entry name" value="HD-domain/PDEase-like"/>
    <property type="match status" value="1"/>
</dbReference>
<feature type="domain" description="ACT" evidence="8">
    <location>
        <begin position="692"/>
        <end position="772"/>
    </location>
</feature>
<evidence type="ECO:0000313" key="11">
    <source>
        <dbReference type="Proteomes" id="UP000807785"/>
    </source>
</evidence>
<dbReference type="PANTHER" id="PTHR47320:SF1">
    <property type="entry name" value="BIFUNCTIONAL URIDYLYLTRANSFERASE_URIDYLYL-REMOVING ENZYME"/>
    <property type="match status" value="1"/>
</dbReference>
<dbReference type="EC" id="2.7.7.59" evidence="7"/>
<dbReference type="CDD" id="cd04899">
    <property type="entry name" value="ACT_ACR-UUR-like_2"/>
    <property type="match status" value="1"/>
</dbReference>
<dbReference type="GO" id="GO:0006808">
    <property type="term" value="P:regulation of nitrogen utilization"/>
    <property type="evidence" value="ECO:0007669"/>
    <property type="project" value="UniProtKB-UniRule"/>
</dbReference>
<keyword evidence="2 7" id="KW-0548">Nucleotidyltransferase</keyword>
<proteinExistence type="inferred from homology"/>
<evidence type="ECO:0000259" key="8">
    <source>
        <dbReference type="PROSITE" id="PS51671"/>
    </source>
</evidence>
<dbReference type="InterPro" id="IPR002934">
    <property type="entry name" value="Polymerase_NTP_transf_dom"/>
</dbReference>
<evidence type="ECO:0000256" key="4">
    <source>
        <dbReference type="ARBA" id="ARBA00022801"/>
    </source>
</evidence>
<keyword evidence="4 7" id="KW-0378">Hydrolase</keyword>
<sequence length="870" mass="98833">MKKPATRAATSPATESRPGLHARLKTRLQDGMGALRDAYAAKANPRRLLSGRCRLVDGVLTDLWRATSLPDELAFAAVGGYGRGELYPASDVDLLILLPESITPETERRLEDLVGTFWDIGLDIGHSVRTLPECLAESARDITIQTSILEARLIGGDHTAFSRLCLAMHAQLDLKTFFNAKYLEQEQRYTRYELTPYSLEPNCKESPGGLRDLQVIGWIAQAAGIGAEWRGLAYAQLLTEAEAAQARHAERFLRQVRIGLHLLTGRREDRLLFDYQESLARELGLAASPTKRASEVLMQRYYQNAKLVTQLNTIILQNLAATIFPTPGKPAVYSINPHFQMTRELLDVTSEDLFKREPRAILESFLLMQQRSELKGMTARTLRALWRARRLIGPTFRADPANRAMFLQMFKQKRGLVQEFRRMNQLGILGAYLPSFGRIVGQMQHDLFHVYTVDQHIIQVLRNVRRFTVAEHAHEYPLLSRLIIGFELHWLIYLAALFHDIAKGRGGDHSKLGRKDAQDFCREHGLTADDTALVGWLVEHHLTMSSVAQKQDLADSEVIGNFAALVQDERRLTALYILTHADIRGTSPKVWNAWKGKLLEDLYFATRRLLRGATPHQALGVEQRQESTRRLIRYYGLMAGVEDKLWDELDTVYFMRHDAEEVAWHTRMLYYRSHGAQPVVRARPNPFGEGLQVMVYAPDQRDLFMRLCGFFARIGFSIVDAKIHTTRHGYALDSFILLDPRGEQNYRDVVGLLEHDLEDHLRQIAPAETPIRGRLSRQARHFPITPEVLIRPDERGQLYLMSVSAADRPGLLYSVARVLAKHRINLHTAKIATLGDRVEDNFLISGAVLARNNNVIRIEQEVLKELQVPA</sequence>
<dbReference type="GO" id="GO:0008081">
    <property type="term" value="F:phosphoric diester hydrolase activity"/>
    <property type="evidence" value="ECO:0007669"/>
    <property type="project" value="UniProtKB-UniRule"/>
</dbReference>
<keyword evidence="3" id="KW-0677">Repeat</keyword>
<dbReference type="PROSITE" id="PS51671">
    <property type="entry name" value="ACT"/>
    <property type="match status" value="2"/>
</dbReference>
<dbReference type="EMBL" id="JADJEV010000003">
    <property type="protein sequence ID" value="MBK6972879.1"/>
    <property type="molecule type" value="Genomic_DNA"/>
</dbReference>
<dbReference type="SUPFAM" id="SSF81593">
    <property type="entry name" value="Nucleotidyltransferase substrate binding subunit/domain"/>
    <property type="match status" value="1"/>
</dbReference>
<dbReference type="InterPro" id="IPR003607">
    <property type="entry name" value="HD/PDEase_dom"/>
</dbReference>
<evidence type="ECO:0000259" key="9">
    <source>
        <dbReference type="PROSITE" id="PS51831"/>
    </source>
</evidence>
<dbReference type="InterPro" id="IPR013546">
    <property type="entry name" value="PII_UdlTrfase/GS_AdlTrfase"/>
</dbReference>
<comment type="caution">
    <text evidence="10">The sequence shown here is derived from an EMBL/GenBank/DDBJ whole genome shotgun (WGS) entry which is preliminary data.</text>
</comment>
<dbReference type="SUPFAM" id="SSF55021">
    <property type="entry name" value="ACT-like"/>
    <property type="match status" value="2"/>
</dbReference>
<reference evidence="10" key="1">
    <citation type="submission" date="2020-10" db="EMBL/GenBank/DDBJ databases">
        <title>Connecting structure to function with the recovery of over 1000 high-quality activated sludge metagenome-assembled genomes encoding full-length rRNA genes using long-read sequencing.</title>
        <authorList>
            <person name="Singleton C.M."/>
            <person name="Petriglieri F."/>
            <person name="Kristensen J.M."/>
            <person name="Kirkegaard R.H."/>
            <person name="Michaelsen T.Y."/>
            <person name="Andersen M.H."/>
            <person name="Karst S.M."/>
            <person name="Dueholm M.S."/>
            <person name="Nielsen P.H."/>
            <person name="Albertsen M."/>
        </authorList>
    </citation>
    <scope>NUCLEOTIDE SEQUENCE</scope>
    <source>
        <strain evidence="10">Bjer_18-Q3-R1-45_BAT3C.347</strain>
    </source>
</reference>
<dbReference type="InterPro" id="IPR010043">
    <property type="entry name" value="UTase/UR"/>
</dbReference>
<dbReference type="PROSITE" id="PS51831">
    <property type="entry name" value="HD"/>
    <property type="match status" value="1"/>
</dbReference>
<evidence type="ECO:0000313" key="10">
    <source>
        <dbReference type="EMBL" id="MBK6972879.1"/>
    </source>
</evidence>
<evidence type="ECO:0000256" key="3">
    <source>
        <dbReference type="ARBA" id="ARBA00022737"/>
    </source>
</evidence>
<dbReference type="InterPro" id="IPR006674">
    <property type="entry name" value="HD_domain"/>
</dbReference>
<dbReference type="Gene3D" id="1.10.3210.10">
    <property type="entry name" value="Hypothetical protein af1432"/>
    <property type="match status" value="1"/>
</dbReference>
<dbReference type="CDD" id="cd00077">
    <property type="entry name" value="HDc"/>
    <property type="match status" value="1"/>
</dbReference>
<dbReference type="SMART" id="SM00471">
    <property type="entry name" value="HDc"/>
    <property type="match status" value="1"/>
</dbReference>
<dbReference type="Pfam" id="PF01909">
    <property type="entry name" value="NTP_transf_2"/>
    <property type="match status" value="1"/>
</dbReference>
<keyword evidence="5 7" id="KW-0460">Magnesium</keyword>
<comment type="function">
    <text evidence="7">Modifies, by uridylylation and deuridylylation, the PII regulatory proteins (GlnB and homologs), in response to the nitrogen status of the cell that GlnD senses through the glutamine level. Under low glutamine levels, catalyzes the conversion of the PII proteins and UTP to PII-UMP and PPi, while under higher glutamine levels, GlnD hydrolyzes PII-UMP to PII and UMP (deuridylylation). Thus, controls uridylylation state and activity of the PII proteins, and plays an important role in the regulation of nitrogen metabolism.</text>
</comment>
<dbReference type="EC" id="3.1.4.-" evidence="7"/>
<dbReference type="InterPro" id="IPR045865">
    <property type="entry name" value="ACT-like_dom_sf"/>
</dbReference>
<dbReference type="NCBIfam" id="TIGR01693">
    <property type="entry name" value="UTase_glnD"/>
    <property type="match status" value="1"/>
</dbReference>
<comment type="caution">
    <text evidence="7">Lacks conserved residue(s) required for the propagation of feature annotation.</text>
</comment>
<evidence type="ECO:0000256" key="5">
    <source>
        <dbReference type="ARBA" id="ARBA00022842"/>
    </source>
</evidence>
<feature type="domain" description="ACT" evidence="8">
    <location>
        <begin position="800"/>
        <end position="870"/>
    </location>
</feature>
<name>A0A9D7HLC2_9PROT</name>
<organism evidence="10 11">
    <name type="scientific">Candidatus Methylophosphatis roskildensis</name>
    <dbReference type="NCBI Taxonomy" id="2899263"/>
    <lineage>
        <taxon>Bacteria</taxon>
        <taxon>Pseudomonadati</taxon>
        <taxon>Pseudomonadota</taxon>
        <taxon>Betaproteobacteria</taxon>
        <taxon>Nitrosomonadales</taxon>
        <taxon>Sterolibacteriaceae</taxon>
        <taxon>Candidatus Methylophosphatis</taxon>
    </lineage>
</organism>
<dbReference type="PANTHER" id="PTHR47320">
    <property type="entry name" value="BIFUNCTIONAL URIDYLYLTRANSFERASE/URIDYLYL-REMOVING ENZYME"/>
    <property type="match status" value="1"/>
</dbReference>
<comment type="similarity">
    <text evidence="7">Belongs to the GlnD family.</text>
</comment>
<dbReference type="Pfam" id="PF01966">
    <property type="entry name" value="HD"/>
    <property type="match status" value="1"/>
</dbReference>
<dbReference type="InterPro" id="IPR043519">
    <property type="entry name" value="NT_sf"/>
</dbReference>
<dbReference type="Pfam" id="PF08335">
    <property type="entry name" value="GlnD_UR_UTase"/>
    <property type="match status" value="1"/>
</dbReference>
<dbReference type="AlphaFoldDB" id="A0A9D7HLC2"/>
<dbReference type="CDD" id="cd05401">
    <property type="entry name" value="NT_GlnE_GlnD_like"/>
    <property type="match status" value="1"/>
</dbReference>